<feature type="chain" id="PRO_5035225763" evidence="2">
    <location>
        <begin position="19"/>
        <end position="93"/>
    </location>
</feature>
<proteinExistence type="predicted"/>
<evidence type="ECO:0000256" key="1">
    <source>
        <dbReference type="SAM" id="Phobius"/>
    </source>
</evidence>
<name>A0A8J2K906_9HEXA</name>
<keyword evidence="1" id="KW-0472">Membrane</keyword>
<gene>
    <name evidence="3" type="ORF">AFUS01_LOCUS20422</name>
</gene>
<protein>
    <submittedName>
        <fullName evidence="3">Uncharacterized protein</fullName>
    </submittedName>
</protein>
<sequence length="93" mass="10416">MYNLTGVLLVVLPAASTSLKIKSILPWMRSASLEIERSENPSRGYGLGGSILIQEIQHDGFAFSGIFFRITYKFLGNVFSLMITYAMIILQLR</sequence>
<keyword evidence="1" id="KW-0812">Transmembrane</keyword>
<keyword evidence="1" id="KW-1133">Transmembrane helix</keyword>
<feature type="signal peptide" evidence="2">
    <location>
        <begin position="1"/>
        <end position="18"/>
    </location>
</feature>
<dbReference type="AlphaFoldDB" id="A0A8J2K906"/>
<organism evidence="3 4">
    <name type="scientific">Allacma fusca</name>
    <dbReference type="NCBI Taxonomy" id="39272"/>
    <lineage>
        <taxon>Eukaryota</taxon>
        <taxon>Metazoa</taxon>
        <taxon>Ecdysozoa</taxon>
        <taxon>Arthropoda</taxon>
        <taxon>Hexapoda</taxon>
        <taxon>Collembola</taxon>
        <taxon>Symphypleona</taxon>
        <taxon>Sminthuridae</taxon>
        <taxon>Allacma</taxon>
    </lineage>
</organism>
<accession>A0A8J2K906</accession>
<reference evidence="3" key="1">
    <citation type="submission" date="2021-06" db="EMBL/GenBank/DDBJ databases">
        <authorList>
            <person name="Hodson N. C."/>
            <person name="Mongue J. A."/>
            <person name="Jaron S. K."/>
        </authorList>
    </citation>
    <scope>NUCLEOTIDE SEQUENCE</scope>
</reference>
<keyword evidence="2" id="KW-0732">Signal</keyword>
<evidence type="ECO:0000313" key="3">
    <source>
        <dbReference type="EMBL" id="CAG7731863.1"/>
    </source>
</evidence>
<feature type="transmembrane region" description="Helical" evidence="1">
    <location>
        <begin position="74"/>
        <end position="92"/>
    </location>
</feature>
<dbReference type="EMBL" id="CAJVCH010220211">
    <property type="protein sequence ID" value="CAG7731863.1"/>
    <property type="molecule type" value="Genomic_DNA"/>
</dbReference>
<evidence type="ECO:0000313" key="4">
    <source>
        <dbReference type="Proteomes" id="UP000708208"/>
    </source>
</evidence>
<dbReference type="Proteomes" id="UP000708208">
    <property type="component" value="Unassembled WGS sequence"/>
</dbReference>
<keyword evidence="4" id="KW-1185">Reference proteome</keyword>
<evidence type="ECO:0000256" key="2">
    <source>
        <dbReference type="SAM" id="SignalP"/>
    </source>
</evidence>
<comment type="caution">
    <text evidence="3">The sequence shown here is derived from an EMBL/GenBank/DDBJ whole genome shotgun (WGS) entry which is preliminary data.</text>
</comment>